<evidence type="ECO:0000313" key="1">
    <source>
        <dbReference type="EMBL" id="VEL25383.1"/>
    </source>
</evidence>
<reference evidence="1" key="1">
    <citation type="submission" date="2018-11" db="EMBL/GenBank/DDBJ databases">
        <authorList>
            <consortium name="Pathogen Informatics"/>
        </authorList>
    </citation>
    <scope>NUCLEOTIDE SEQUENCE</scope>
</reference>
<dbReference type="Proteomes" id="UP000784294">
    <property type="component" value="Unassembled WGS sequence"/>
</dbReference>
<dbReference type="EMBL" id="CAAALY010073600">
    <property type="protein sequence ID" value="VEL25383.1"/>
    <property type="molecule type" value="Genomic_DNA"/>
</dbReference>
<dbReference type="AlphaFoldDB" id="A0A3S5CIZ8"/>
<sequence>MIVLSLTYADISLQDCLPSLLKCLRDDHGLWSSEPVANTFLAQASRLETSFFNSRSRGIVPPSQLYLVEALPQAYSGLVLIATSWRYSIAALKYYKKASLTKVTSS</sequence>
<keyword evidence="2" id="KW-1185">Reference proteome</keyword>
<evidence type="ECO:0000313" key="2">
    <source>
        <dbReference type="Proteomes" id="UP000784294"/>
    </source>
</evidence>
<protein>
    <submittedName>
        <fullName evidence="1">Uncharacterized protein</fullName>
    </submittedName>
</protein>
<gene>
    <name evidence="1" type="ORF">PXEA_LOCUS18823</name>
</gene>
<organism evidence="1 2">
    <name type="scientific">Protopolystoma xenopodis</name>
    <dbReference type="NCBI Taxonomy" id="117903"/>
    <lineage>
        <taxon>Eukaryota</taxon>
        <taxon>Metazoa</taxon>
        <taxon>Spiralia</taxon>
        <taxon>Lophotrochozoa</taxon>
        <taxon>Platyhelminthes</taxon>
        <taxon>Monogenea</taxon>
        <taxon>Polyopisthocotylea</taxon>
        <taxon>Polystomatidea</taxon>
        <taxon>Polystomatidae</taxon>
        <taxon>Protopolystoma</taxon>
    </lineage>
</organism>
<name>A0A3S5CIZ8_9PLAT</name>
<proteinExistence type="predicted"/>
<dbReference type="OrthoDB" id="6238737at2759"/>
<comment type="caution">
    <text evidence="1">The sequence shown here is derived from an EMBL/GenBank/DDBJ whole genome shotgun (WGS) entry which is preliminary data.</text>
</comment>
<accession>A0A3S5CIZ8</accession>